<gene>
    <name evidence="7" type="ORF">SAMN04488700_0985</name>
</gene>
<dbReference type="GO" id="GO:0032259">
    <property type="term" value="P:methylation"/>
    <property type="evidence" value="ECO:0007669"/>
    <property type="project" value="UniProtKB-KW"/>
</dbReference>
<dbReference type="InterPro" id="IPR029063">
    <property type="entry name" value="SAM-dependent_MTases_sf"/>
</dbReference>
<evidence type="ECO:0000259" key="6">
    <source>
        <dbReference type="Pfam" id="PF07669"/>
    </source>
</evidence>
<keyword evidence="8" id="KW-1185">Reference proteome</keyword>
<protein>
    <recommendedName>
        <fullName evidence="1">site-specific DNA-methyltransferase (adenine-specific)</fullName>
        <ecNumber evidence="1">2.1.1.72</ecNumber>
    </recommendedName>
</protein>
<dbReference type="InterPro" id="IPR047939">
    <property type="entry name" value="BREX_1_PglX"/>
</dbReference>
<dbReference type="InterPro" id="IPR050953">
    <property type="entry name" value="N4_N6_ade-DNA_methylase"/>
</dbReference>
<dbReference type="STRING" id="1073423.SAMN04488700_0985"/>
<evidence type="ECO:0000256" key="5">
    <source>
        <dbReference type="ARBA" id="ARBA00047942"/>
    </source>
</evidence>
<organism evidence="7 8">
    <name type="scientific">Carnobacterium iners</name>
    <dbReference type="NCBI Taxonomy" id="1073423"/>
    <lineage>
        <taxon>Bacteria</taxon>
        <taxon>Bacillati</taxon>
        <taxon>Bacillota</taxon>
        <taxon>Bacilli</taxon>
        <taxon>Lactobacillales</taxon>
        <taxon>Carnobacteriaceae</taxon>
        <taxon>Carnobacterium</taxon>
    </lineage>
</organism>
<evidence type="ECO:0000256" key="4">
    <source>
        <dbReference type="ARBA" id="ARBA00022691"/>
    </source>
</evidence>
<feature type="domain" description="Type II methyltransferase M.TaqI-like" evidence="6">
    <location>
        <begin position="341"/>
        <end position="564"/>
    </location>
</feature>
<dbReference type="Pfam" id="PF07669">
    <property type="entry name" value="Eco57I"/>
    <property type="match status" value="1"/>
</dbReference>
<evidence type="ECO:0000256" key="2">
    <source>
        <dbReference type="ARBA" id="ARBA00022603"/>
    </source>
</evidence>
<evidence type="ECO:0000313" key="8">
    <source>
        <dbReference type="Proteomes" id="UP000193435"/>
    </source>
</evidence>
<dbReference type="InterPro" id="IPR011639">
    <property type="entry name" value="MethylTrfase_TaqI-like_dom"/>
</dbReference>
<accession>A0A1X7MVG9</accession>
<dbReference type="EMBL" id="FXBJ01000002">
    <property type="protein sequence ID" value="SMH28854.1"/>
    <property type="molecule type" value="Genomic_DNA"/>
</dbReference>
<evidence type="ECO:0000256" key="1">
    <source>
        <dbReference type="ARBA" id="ARBA00011900"/>
    </source>
</evidence>
<dbReference type="PANTHER" id="PTHR33841:SF1">
    <property type="entry name" value="DNA METHYLTRANSFERASE A"/>
    <property type="match status" value="1"/>
</dbReference>
<keyword evidence="2 7" id="KW-0489">Methyltransferase</keyword>
<evidence type="ECO:0000256" key="3">
    <source>
        <dbReference type="ARBA" id="ARBA00022679"/>
    </source>
</evidence>
<dbReference type="PANTHER" id="PTHR33841">
    <property type="entry name" value="DNA METHYLTRANSFERASE YEEA-RELATED"/>
    <property type="match status" value="1"/>
</dbReference>
<keyword evidence="4" id="KW-0949">S-adenosyl-L-methionine</keyword>
<dbReference type="PRINTS" id="PR00507">
    <property type="entry name" value="N12N6MTFRASE"/>
</dbReference>
<keyword evidence="3 7" id="KW-0808">Transferase</keyword>
<sequence length="1170" mass="137317">MKTFAREARKKLIISVKQRAAYFKITSSGIDELQVLEGIKLVNGQPVNKKTSDYYTDLVNKIKLLERETNYKQAYEEVMEEVAYTWFNRLITFRFMEVHDYLPIRMLLLSSLVNGKEEPDALTDIGLLIDELNLEEKLIWSLQDDHNQNELFKYLLIQQSHQLGNLIPTAFEPIGGSEELLLPDNLLSTGSVVQDLVRAVEISNWQEVEVIGWLYQYYQSEIKEQVGGLKNYTVSKYNLATVTQLFTPKWIVRYMLQNSLGKLYNERYPSNELTDRFDYFLKYNKEEPLLPTTFQNLEDIRLVDPACGSGNILIEAFDLLYDMYLEQGYSPKEVPQYIIGKNLYGFEIDKRSTQISHISLFLKAVEKNPRIIRHQQKFDFHIYEYIDAVVEVSEEMLEIVFEEEEIERYRTAESKQENGKQFGTLITFPESYDDLLIKLNNFLEEKTEDLYIQAVKSELRKKVLPILNISHFLTIKYDVVCTNPPYHNKFNPILKKFMQQNYPSTKSDMYSAFIEKTFSMTKKNGYAALMTPYTWMFISSHEKLRKYIIENGAISSLVQLEYSAFEDATVPLCTLVLQNQHEHTVGAYVRLTEFKGGMNIQDKKIKEASTNKNCFYLFEVNQMNYKKIPGNPISYWIPIEKVSRIYNNNETLEKFVEIKKGLATGKVSLFIKYWHEISLNNFSIMIKNAKWYPCHKGGDYNKWYGNFEKIINWENNGEEIKNYRDNNGKLLSRPQNLDYMQKRGIVFSKITSGGVSCRIMTGEEFFDDAVQGMFLKDEKLYNYILALLNSKLSGYFLSFLNPTLNKQIYDLKRIPVIISENLEINKYTVKAVLLSKKDWDSFETSWDFEQHPFITYQEDFRIINDIFQKWSNVAKQRFDQLKENEEELNRLFIDIYGLQDELTPKIEDEDVTVRKTDLSRDVKSFLSYLVGVIFGRYSLDKPGLIYGGGDFELEQYQTYKPDKDNVIPITDEHYFEDDIVSRIIELVTIIFGEQTVEENLQFIAEALGMKTNENSREALRRYFMKDFFKDHKKIYQKRPIYWQMTSGKEDAFKGLIYLHRYETNTLARVRTDYVLPLTNTISELMRQAQLVSDGSDSSKEVAKAQKTKEKFQKQLQELRDYDLILKNLADQEIELDLDDGVKVNYEKFQNIPVTGTENHRVTQMNLLEKI</sequence>
<dbReference type="NCBIfam" id="NF033452">
    <property type="entry name" value="BREX_1_MTaseX"/>
    <property type="match status" value="1"/>
</dbReference>
<dbReference type="GO" id="GO:0009007">
    <property type="term" value="F:site-specific DNA-methyltransferase (adenine-specific) activity"/>
    <property type="evidence" value="ECO:0007669"/>
    <property type="project" value="UniProtKB-EC"/>
</dbReference>
<dbReference type="Proteomes" id="UP000193435">
    <property type="component" value="Unassembled WGS sequence"/>
</dbReference>
<dbReference type="EC" id="2.1.1.72" evidence="1"/>
<dbReference type="GO" id="GO:0006304">
    <property type="term" value="P:DNA modification"/>
    <property type="evidence" value="ECO:0007669"/>
    <property type="project" value="InterPro"/>
</dbReference>
<dbReference type="Gene3D" id="3.40.50.150">
    <property type="entry name" value="Vaccinia Virus protein VP39"/>
    <property type="match status" value="1"/>
</dbReference>
<name>A0A1X7MVG9_9LACT</name>
<dbReference type="SUPFAM" id="SSF53335">
    <property type="entry name" value="S-adenosyl-L-methionine-dependent methyltransferases"/>
    <property type="match status" value="1"/>
</dbReference>
<evidence type="ECO:0000313" key="7">
    <source>
        <dbReference type="EMBL" id="SMH28854.1"/>
    </source>
</evidence>
<comment type="catalytic activity">
    <reaction evidence="5">
        <text>a 2'-deoxyadenosine in DNA + S-adenosyl-L-methionine = an N(6)-methyl-2'-deoxyadenosine in DNA + S-adenosyl-L-homocysteine + H(+)</text>
        <dbReference type="Rhea" id="RHEA:15197"/>
        <dbReference type="Rhea" id="RHEA-COMP:12418"/>
        <dbReference type="Rhea" id="RHEA-COMP:12419"/>
        <dbReference type="ChEBI" id="CHEBI:15378"/>
        <dbReference type="ChEBI" id="CHEBI:57856"/>
        <dbReference type="ChEBI" id="CHEBI:59789"/>
        <dbReference type="ChEBI" id="CHEBI:90615"/>
        <dbReference type="ChEBI" id="CHEBI:90616"/>
        <dbReference type="EC" id="2.1.1.72"/>
    </reaction>
</comment>
<dbReference type="AlphaFoldDB" id="A0A1X7MVG9"/>
<proteinExistence type="predicted"/>
<reference evidence="7 8" key="1">
    <citation type="submission" date="2017-04" db="EMBL/GenBank/DDBJ databases">
        <authorList>
            <person name="Afonso C.L."/>
            <person name="Miller P.J."/>
            <person name="Scott M.A."/>
            <person name="Spackman E."/>
            <person name="Goraichik I."/>
            <person name="Dimitrov K.M."/>
            <person name="Suarez D.L."/>
            <person name="Swayne D.E."/>
        </authorList>
    </citation>
    <scope>NUCLEOTIDE SEQUENCE [LARGE SCALE GENOMIC DNA]</scope>
    <source>
        <strain evidence="7 8">LMG26642</strain>
    </source>
</reference>